<proteinExistence type="predicted"/>
<keyword evidence="3" id="KW-1185">Reference proteome</keyword>
<accession>A0A4U1CF74</accession>
<dbReference type="RefSeq" id="WP_136837039.1">
    <property type="nucleotide sequence ID" value="NZ_SWBQ01000004.1"/>
</dbReference>
<evidence type="ECO:0000313" key="3">
    <source>
        <dbReference type="Proteomes" id="UP000307244"/>
    </source>
</evidence>
<keyword evidence="1" id="KW-0732">Signal</keyword>
<organism evidence="2 3">
    <name type="scientific">Pedobacter frigoris</name>
    <dbReference type="NCBI Taxonomy" id="2571272"/>
    <lineage>
        <taxon>Bacteria</taxon>
        <taxon>Pseudomonadati</taxon>
        <taxon>Bacteroidota</taxon>
        <taxon>Sphingobacteriia</taxon>
        <taxon>Sphingobacteriales</taxon>
        <taxon>Sphingobacteriaceae</taxon>
        <taxon>Pedobacter</taxon>
    </lineage>
</organism>
<dbReference type="OrthoDB" id="1491239at2"/>
<evidence type="ECO:0008006" key="4">
    <source>
        <dbReference type="Google" id="ProtNLM"/>
    </source>
</evidence>
<sequence length="432" mass="48072">MYKKINYIAAVLILLTTISVKAQVTTQSPYSKYGLGNVRGSLLPQFRAMGGISTGVYKPSIYSNINMQNPASYTGITMTTLDMGMSAGFTEVKKNGIGEASFNSTLSHVAMAFPLKSGKSAISVGILPYTELGYEFSSVEKYSATDTNSYNALYSGEGGLTKAYFGIGQQFGDHFRIGANVEYLFGNLQENRSIELQASPSINNRQQNKNSIGGIGFSYGLQYDIPLSSKSRITLGYSGSSPSKVNSTKTFVVTQYFRDAVGEEQAAFDTVLVNENSSAKLKLPLIHNFGFSIQKDNKWMFGADYRMGQWSKLNIDNTNQGLQDSWGFSTGAQITPDITSIGSYFKRVDYRFGFQYDKTYIQLNEQDVKQMAVTLGFGLPLAPNRYSFYKMNFTTELGRRGKSTNGLIQESYINFHLGFTLNDRWFTRFRFD</sequence>
<dbReference type="Gene3D" id="2.40.160.60">
    <property type="entry name" value="Outer membrane protein transport protein (OMPP1/FadL/TodX)"/>
    <property type="match status" value="1"/>
</dbReference>
<feature type="signal peptide" evidence="1">
    <location>
        <begin position="1"/>
        <end position="22"/>
    </location>
</feature>
<evidence type="ECO:0000313" key="2">
    <source>
        <dbReference type="EMBL" id="TKC05221.1"/>
    </source>
</evidence>
<protein>
    <recommendedName>
        <fullName evidence="4">Long-chain fatty acid transport protein</fullName>
    </recommendedName>
</protein>
<feature type="chain" id="PRO_5020689356" description="Long-chain fatty acid transport protein" evidence="1">
    <location>
        <begin position="23"/>
        <end position="432"/>
    </location>
</feature>
<dbReference type="Proteomes" id="UP000307244">
    <property type="component" value="Unassembled WGS sequence"/>
</dbReference>
<dbReference type="AlphaFoldDB" id="A0A4U1CF74"/>
<dbReference type="EMBL" id="SWBQ01000004">
    <property type="protein sequence ID" value="TKC05221.1"/>
    <property type="molecule type" value="Genomic_DNA"/>
</dbReference>
<evidence type="ECO:0000256" key="1">
    <source>
        <dbReference type="SAM" id="SignalP"/>
    </source>
</evidence>
<comment type="caution">
    <text evidence="2">The sequence shown here is derived from an EMBL/GenBank/DDBJ whole genome shotgun (WGS) entry which is preliminary data.</text>
</comment>
<reference evidence="2 3" key="1">
    <citation type="submission" date="2019-04" db="EMBL/GenBank/DDBJ databases">
        <title>Pedobacter sp. RP-3-15 sp. nov., isolated from Arctic soil.</title>
        <authorList>
            <person name="Dahal R.H."/>
            <person name="Kim D.-U."/>
        </authorList>
    </citation>
    <scope>NUCLEOTIDE SEQUENCE [LARGE SCALE GENOMIC DNA]</scope>
    <source>
        <strain evidence="2 3">RP-3-15</strain>
    </source>
</reference>
<name>A0A4U1CF74_9SPHI</name>
<gene>
    <name evidence="2" type="ORF">FA047_15810</name>
</gene>
<dbReference type="SUPFAM" id="SSF56935">
    <property type="entry name" value="Porins"/>
    <property type="match status" value="1"/>
</dbReference>